<dbReference type="OMA" id="SLEFRMH"/>
<dbReference type="InterPro" id="IPR010472">
    <property type="entry name" value="FH3_dom"/>
</dbReference>
<dbReference type="PANTHER" id="PTHR45725">
    <property type="entry name" value="FORMIN HOMOLOGY 2 FAMILY MEMBER"/>
    <property type="match status" value="1"/>
</dbReference>
<evidence type="ECO:0000259" key="4">
    <source>
        <dbReference type="PROSITE" id="PS51444"/>
    </source>
</evidence>
<dbReference type="Proteomes" id="UP000276776">
    <property type="component" value="Unassembled WGS sequence"/>
</dbReference>
<dbReference type="SUPFAM" id="SSF101447">
    <property type="entry name" value="Formin homology 2 domain (FH2 domain)"/>
    <property type="match status" value="1"/>
</dbReference>
<dbReference type="PROSITE" id="PS51232">
    <property type="entry name" value="GBD_FH3"/>
    <property type="match status" value="1"/>
</dbReference>
<evidence type="ECO:0000313" key="6">
    <source>
        <dbReference type="Proteomes" id="UP000276776"/>
    </source>
</evidence>
<feature type="coiled-coil region" evidence="1">
    <location>
        <begin position="222"/>
        <end position="256"/>
    </location>
</feature>
<dbReference type="InterPro" id="IPR042201">
    <property type="entry name" value="FH2_Formin_sf"/>
</dbReference>
<evidence type="ECO:0000313" key="5">
    <source>
        <dbReference type="EMBL" id="VDM96207.1"/>
    </source>
</evidence>
<gene>
    <name evidence="5" type="ORF">TCLT_LOCUS1005</name>
</gene>
<dbReference type="SMART" id="SM01139">
    <property type="entry name" value="Drf_FH3"/>
    <property type="match status" value="1"/>
</dbReference>
<dbReference type="InterPro" id="IPR015425">
    <property type="entry name" value="FH2_Formin"/>
</dbReference>
<sequence>MLAVLCYEILAGVCLISDGHAKVLNALTELQEILGERTRFQRIVDDIYRKYRSDRETERVRIAAMSLINALLSSGPAEHSLEFRMHLRIELLMLGLHNVLKQLRNSSSTALNNHLDLFEMSRQEDEQHFARNDFDPSPPTDTDNPVDIVEVLMRRLNTSIAMPHFISILQRFLLVPSDDKHVYLWRLFDIVLQQLILQAKIDPYPDVRDPVIKVDMNEALSKLHTQHEYDNLEKMYSELEEELRQERLNVIDLQSRLADCDGRSTYSRRDTQLIYKFIYNPCKCTNNLNFLPFIKLMSLADKCFRSSADSTDSALPSDPSQSPSPSSLVPPMCPPLAPPPPPPLSSLKLGLHSTRLGIEAIADIDANKKNIPKSVLQLKTLNWIPIPKPQTFGTIWESIDEENIYSQARCIDLDDFTQNFVLAKASAEETEQISETLRRKYRAETLLSIIEPRRAQNCTIMLSKLRMSNKQIKRAILSMDQYSELPRDMIEQILKFMPSKEEKSKLHAIVDKYKTASVLAVADRFLYEISNVSRYEQRLRCLHIISTYHERADDVSKTIETVKNASIAVMRSERLRQLLRLILALGNFLNRGKRNGNAYGFTLGSLRVLTDVRNSQRHDRNLLHYIVKHMESKQPEVLRLKRDLEIVYQAAKHNRKELEKEFCSLRKSITIVMEELQVNQTIDSSNTWENECSAGVNSFIPVLKKFLEDTKNDFAQIEKQYDEMNTKFRICVRLFAEEPKLTSFDDFFGVFSKFITALTECRQQLWEERENLERIRKQTLTRSILTSKCMFFVNFQIALKIFNFTARRRDNRSRDFDQLVTALQSGEIFSEELSRLRTSFRACKEPSK</sequence>
<dbReference type="GO" id="GO:0003779">
    <property type="term" value="F:actin binding"/>
    <property type="evidence" value="ECO:0007669"/>
    <property type="project" value="InterPro"/>
</dbReference>
<feature type="compositionally biased region" description="Pro residues" evidence="2">
    <location>
        <begin position="331"/>
        <end position="341"/>
    </location>
</feature>
<dbReference type="SMART" id="SM00498">
    <property type="entry name" value="FH2"/>
    <property type="match status" value="1"/>
</dbReference>
<evidence type="ECO:0000256" key="1">
    <source>
        <dbReference type="SAM" id="Coils"/>
    </source>
</evidence>
<dbReference type="Gene3D" id="1.25.10.10">
    <property type="entry name" value="Leucine-rich Repeat Variant"/>
    <property type="match status" value="1"/>
</dbReference>
<reference evidence="7" key="1">
    <citation type="submission" date="2016-04" db="UniProtKB">
        <authorList>
            <consortium name="WormBaseParasite"/>
        </authorList>
    </citation>
    <scope>IDENTIFICATION</scope>
</reference>
<reference evidence="5 6" key="2">
    <citation type="submission" date="2018-11" db="EMBL/GenBank/DDBJ databases">
        <authorList>
            <consortium name="Pathogen Informatics"/>
        </authorList>
    </citation>
    <scope>NUCLEOTIDE SEQUENCE [LARGE SCALE GENOMIC DNA]</scope>
</reference>
<feature type="compositionally biased region" description="Low complexity" evidence="2">
    <location>
        <begin position="313"/>
        <end position="330"/>
    </location>
</feature>
<protein>
    <submittedName>
        <fullName evidence="7">FH2 domain-containing protein</fullName>
    </submittedName>
</protein>
<keyword evidence="1" id="KW-0175">Coiled coil</keyword>
<dbReference type="PANTHER" id="PTHR45725:SF1">
    <property type="entry name" value="DISHEVELLED ASSOCIATED ACTIVATOR OF MORPHOGENESIS, ISOFORM D"/>
    <property type="match status" value="1"/>
</dbReference>
<dbReference type="PROSITE" id="PS51444">
    <property type="entry name" value="FH2"/>
    <property type="match status" value="1"/>
</dbReference>
<dbReference type="EMBL" id="UYYF01000102">
    <property type="protein sequence ID" value="VDM96207.1"/>
    <property type="molecule type" value="Genomic_DNA"/>
</dbReference>
<name>A0A0N5CLL6_THECL</name>
<dbReference type="Gene3D" id="1.10.238.150">
    <property type="entry name" value="Formin, FH3 diaphanous domain"/>
    <property type="match status" value="1"/>
</dbReference>
<dbReference type="Gene3D" id="1.20.58.2220">
    <property type="entry name" value="Formin, FH2 domain"/>
    <property type="match status" value="1"/>
</dbReference>
<keyword evidence="6" id="KW-1185">Reference proteome</keyword>
<accession>A0A0N5CLL6</accession>
<dbReference type="AlphaFoldDB" id="A0A0N5CLL6"/>
<dbReference type="SUPFAM" id="SSF48371">
    <property type="entry name" value="ARM repeat"/>
    <property type="match status" value="1"/>
</dbReference>
<dbReference type="InterPro" id="IPR016024">
    <property type="entry name" value="ARM-type_fold"/>
</dbReference>
<evidence type="ECO:0000313" key="7">
    <source>
        <dbReference type="WBParaSite" id="TCLT_0000100401-mRNA-1"/>
    </source>
</evidence>
<evidence type="ECO:0000259" key="3">
    <source>
        <dbReference type="PROSITE" id="PS51232"/>
    </source>
</evidence>
<organism evidence="7">
    <name type="scientific">Thelazia callipaeda</name>
    <name type="common">Oriental eyeworm</name>
    <name type="synonym">Parasitic nematode</name>
    <dbReference type="NCBI Taxonomy" id="103827"/>
    <lineage>
        <taxon>Eukaryota</taxon>
        <taxon>Metazoa</taxon>
        <taxon>Ecdysozoa</taxon>
        <taxon>Nematoda</taxon>
        <taxon>Chromadorea</taxon>
        <taxon>Rhabditida</taxon>
        <taxon>Spirurina</taxon>
        <taxon>Spiruromorpha</taxon>
        <taxon>Thelazioidea</taxon>
        <taxon>Thelaziidae</taxon>
        <taxon>Thelazia</taxon>
    </lineage>
</organism>
<feature type="domain" description="GBD/FH3" evidence="3">
    <location>
        <begin position="1"/>
        <end position="203"/>
    </location>
</feature>
<dbReference type="GO" id="GO:0030838">
    <property type="term" value="P:positive regulation of actin filament polymerization"/>
    <property type="evidence" value="ECO:0007669"/>
    <property type="project" value="TreeGrafter"/>
</dbReference>
<dbReference type="Pfam" id="PF02181">
    <property type="entry name" value="FH2"/>
    <property type="match status" value="1"/>
</dbReference>
<dbReference type="WBParaSite" id="TCLT_0000100401-mRNA-1">
    <property type="protein sequence ID" value="TCLT_0000100401-mRNA-1"/>
    <property type="gene ID" value="TCLT_0000100401"/>
</dbReference>
<dbReference type="STRING" id="103827.A0A0N5CLL6"/>
<feature type="region of interest" description="Disordered" evidence="2">
    <location>
        <begin position="310"/>
        <end position="341"/>
    </location>
</feature>
<proteinExistence type="predicted"/>
<feature type="domain" description="FH2" evidence="4">
    <location>
        <begin position="368"/>
        <end position="784"/>
    </location>
</feature>
<evidence type="ECO:0000256" key="2">
    <source>
        <dbReference type="SAM" id="MobiDB-lite"/>
    </source>
</evidence>
<dbReference type="InterPro" id="IPR011989">
    <property type="entry name" value="ARM-like"/>
</dbReference>
<dbReference type="InterPro" id="IPR014768">
    <property type="entry name" value="GBD/FH3_dom"/>
</dbReference>
<dbReference type="Pfam" id="PF06367">
    <property type="entry name" value="Drf_FH3"/>
    <property type="match status" value="1"/>
</dbReference>
<dbReference type="OrthoDB" id="1104827at2759"/>
<dbReference type="InterPro" id="IPR051425">
    <property type="entry name" value="Formin_Homology"/>
</dbReference>